<gene>
    <name evidence="1" type="ORF">METZ01_LOCUS387507</name>
</gene>
<accession>A0A382UK46</accession>
<dbReference type="GO" id="GO:0016020">
    <property type="term" value="C:membrane"/>
    <property type="evidence" value="ECO:0007669"/>
    <property type="project" value="InterPro"/>
</dbReference>
<sequence>MFLVQLLDLYSLVVLGAVIVSWLQLPPSNSIVTLLGRMTEPLLAPIRRILPDMSGLDFSPLVLLFGLRLLRGVLLTATLGQ</sequence>
<dbReference type="PANTHER" id="PTHR33219">
    <property type="entry name" value="YLMG HOMOLOG PROTEIN 2, CHLOROPLASTIC"/>
    <property type="match status" value="1"/>
</dbReference>
<dbReference type="Pfam" id="PF02325">
    <property type="entry name" value="CCB3_YggT"/>
    <property type="match status" value="1"/>
</dbReference>
<organism evidence="1">
    <name type="scientific">marine metagenome</name>
    <dbReference type="NCBI Taxonomy" id="408172"/>
    <lineage>
        <taxon>unclassified sequences</taxon>
        <taxon>metagenomes</taxon>
        <taxon>ecological metagenomes</taxon>
    </lineage>
</organism>
<evidence type="ECO:0008006" key="2">
    <source>
        <dbReference type="Google" id="ProtNLM"/>
    </source>
</evidence>
<protein>
    <recommendedName>
        <fullName evidence="2">YggT family protein</fullName>
    </recommendedName>
</protein>
<dbReference type="InterPro" id="IPR003425">
    <property type="entry name" value="CCB3/YggT"/>
</dbReference>
<reference evidence="1" key="1">
    <citation type="submission" date="2018-05" db="EMBL/GenBank/DDBJ databases">
        <authorList>
            <person name="Lanie J.A."/>
            <person name="Ng W.-L."/>
            <person name="Kazmierczak K.M."/>
            <person name="Andrzejewski T.M."/>
            <person name="Davidsen T.M."/>
            <person name="Wayne K.J."/>
            <person name="Tettelin H."/>
            <person name="Glass J.I."/>
            <person name="Rusch D."/>
            <person name="Podicherti R."/>
            <person name="Tsui H.-C.T."/>
            <person name="Winkler M.E."/>
        </authorList>
    </citation>
    <scope>NUCLEOTIDE SEQUENCE</scope>
</reference>
<name>A0A382UK46_9ZZZZ</name>
<dbReference type="PANTHER" id="PTHR33219:SF14">
    <property type="entry name" value="PROTEIN COFACTOR ASSEMBLY OF COMPLEX C SUBUNIT B CCB3, CHLOROPLASTIC-RELATED"/>
    <property type="match status" value="1"/>
</dbReference>
<proteinExistence type="predicted"/>
<dbReference type="AlphaFoldDB" id="A0A382UK46"/>
<evidence type="ECO:0000313" key="1">
    <source>
        <dbReference type="EMBL" id="SVD34653.1"/>
    </source>
</evidence>
<dbReference type="EMBL" id="UINC01144869">
    <property type="protein sequence ID" value="SVD34653.1"/>
    <property type="molecule type" value="Genomic_DNA"/>
</dbReference>